<comment type="caution">
    <text evidence="2">The sequence shown here is derived from an EMBL/GenBank/DDBJ whole genome shotgun (WGS) entry which is preliminary data.</text>
</comment>
<dbReference type="Proteomes" id="UP000178235">
    <property type="component" value="Unassembled WGS sequence"/>
</dbReference>
<dbReference type="EMBL" id="MFTS01000005">
    <property type="protein sequence ID" value="OGI68112.1"/>
    <property type="molecule type" value="Genomic_DNA"/>
</dbReference>
<proteinExistence type="predicted"/>
<organism evidence="2 3">
    <name type="scientific">Candidatus Nomurabacteria bacterium RIFCSPHIGHO2_01_FULL_42_15</name>
    <dbReference type="NCBI Taxonomy" id="1801742"/>
    <lineage>
        <taxon>Bacteria</taxon>
        <taxon>Candidatus Nomuraibacteriota</taxon>
    </lineage>
</organism>
<feature type="region of interest" description="Disordered" evidence="1">
    <location>
        <begin position="1"/>
        <end position="21"/>
    </location>
</feature>
<protein>
    <submittedName>
        <fullName evidence="2">Uncharacterized protein</fullName>
    </submittedName>
</protein>
<reference evidence="2 3" key="1">
    <citation type="journal article" date="2016" name="Nat. Commun.">
        <title>Thousands of microbial genomes shed light on interconnected biogeochemical processes in an aquifer system.</title>
        <authorList>
            <person name="Anantharaman K."/>
            <person name="Brown C.T."/>
            <person name="Hug L.A."/>
            <person name="Sharon I."/>
            <person name="Castelle C.J."/>
            <person name="Probst A.J."/>
            <person name="Thomas B.C."/>
            <person name="Singh A."/>
            <person name="Wilkins M.J."/>
            <person name="Karaoz U."/>
            <person name="Brodie E.L."/>
            <person name="Williams K.H."/>
            <person name="Hubbard S.S."/>
            <person name="Banfield J.F."/>
        </authorList>
    </citation>
    <scope>NUCLEOTIDE SEQUENCE [LARGE SCALE GENOMIC DNA]</scope>
</reference>
<accession>A0A1F6VET5</accession>
<name>A0A1F6VET5_9BACT</name>
<evidence type="ECO:0000313" key="2">
    <source>
        <dbReference type="EMBL" id="OGI68112.1"/>
    </source>
</evidence>
<gene>
    <name evidence="2" type="ORF">A2738_02925</name>
</gene>
<dbReference type="AlphaFoldDB" id="A0A1F6VET5"/>
<evidence type="ECO:0000256" key="1">
    <source>
        <dbReference type="SAM" id="MobiDB-lite"/>
    </source>
</evidence>
<evidence type="ECO:0000313" key="3">
    <source>
        <dbReference type="Proteomes" id="UP000178235"/>
    </source>
</evidence>
<feature type="compositionally biased region" description="Basic and acidic residues" evidence="1">
    <location>
        <begin position="1"/>
        <end position="20"/>
    </location>
</feature>
<sequence>MESPIKEKTPSNERENKETAPDFLKIFNEKLESIEPVTGEDAKGLASWYEDPEIVEIRREVPAVFFNPNNLVNFAPPTDIYIENPRNINIRSNYVHDEVKDKLGQLINKSTMPNLIAGYLLEDGNGVRYLVLDETRAKGVKQRMEYDEEKSLAMLDVLNKYKISKVIEKYSKTVREGDTTRITGTSREVIGKSMLDKRREDIALINLARKHKMTNSQYLRLKILADSLFKAGKQVSLDEIAESIVKDPDNENISVKHLPLE</sequence>